<protein>
    <submittedName>
        <fullName evidence="7">Sulfite oxidase</fullName>
        <ecNumber evidence="7">1.8.3.1</ecNumber>
    </submittedName>
</protein>
<comment type="caution">
    <text evidence="7">The sequence shown here is derived from an EMBL/GenBank/DDBJ whole genome shotgun (WGS) entry which is preliminary data.</text>
</comment>
<dbReference type="EC" id="1.8.3.1" evidence="7"/>
<sequence>MTAPWGKRGDMIVHESEPFNAEPTPAALARAVLTSTDAFYVRNHGPVPELDPRTWRLSVRGLIARPLTLSLADLQSRFDHHRVIATMQCAGNGRAGLMAVRAMPGHPWQRGATATATWTGVRLADVLTAAGLDTTRGHVAFEAPDIAVDACPPQRFGASIPLAKAMSDEVLLAWRMNGQPLHAVHGAPVRVVVPGYIGARSVKWVDRVTVREHPSLNYFQDVAYRLAGQALGPIAVNSAILAPDDGATVAAGPVTITGYAMAGDGRGITRVEVSLDGGRQWHRAELGSRLSQWAWRQWSITLDLPPGEVEVTARAWDVTAATQPEHEAPLWNPKGYANNAWARTRYLVKAR</sequence>
<dbReference type="Pfam" id="PF00174">
    <property type="entry name" value="Oxidored_molyb"/>
    <property type="match status" value="1"/>
</dbReference>
<dbReference type="SUPFAM" id="SSF81296">
    <property type="entry name" value="E set domains"/>
    <property type="match status" value="1"/>
</dbReference>
<comment type="cofactor">
    <cofactor evidence="1">
        <name>Mo-molybdopterin</name>
        <dbReference type="ChEBI" id="CHEBI:71302"/>
    </cofactor>
</comment>
<dbReference type="Pfam" id="PF03404">
    <property type="entry name" value="Mo-co_dimer"/>
    <property type="match status" value="1"/>
</dbReference>
<dbReference type="GO" id="GO:0008482">
    <property type="term" value="F:sulfite oxidase activity"/>
    <property type="evidence" value="ECO:0007669"/>
    <property type="project" value="UniProtKB-EC"/>
</dbReference>
<dbReference type="SUPFAM" id="SSF56524">
    <property type="entry name" value="Oxidoreductase molybdopterin-binding domain"/>
    <property type="match status" value="1"/>
</dbReference>
<keyword evidence="2" id="KW-0500">Molybdenum</keyword>
<evidence type="ECO:0000259" key="6">
    <source>
        <dbReference type="Pfam" id="PF03404"/>
    </source>
</evidence>
<dbReference type="Proteomes" id="UP000517916">
    <property type="component" value="Unassembled WGS sequence"/>
</dbReference>
<dbReference type="Gene3D" id="3.90.420.10">
    <property type="entry name" value="Oxidoreductase, molybdopterin-binding domain"/>
    <property type="match status" value="1"/>
</dbReference>
<keyword evidence="3" id="KW-0479">Metal-binding</keyword>
<dbReference type="InterPro" id="IPR000572">
    <property type="entry name" value="OxRdtase_Mopterin-bd_dom"/>
</dbReference>
<evidence type="ECO:0000313" key="7">
    <source>
        <dbReference type="EMBL" id="MBA8923131.1"/>
    </source>
</evidence>
<dbReference type="InterPro" id="IPR008335">
    <property type="entry name" value="Mopterin_OxRdtase_euk"/>
</dbReference>
<evidence type="ECO:0000256" key="3">
    <source>
        <dbReference type="ARBA" id="ARBA00022723"/>
    </source>
</evidence>
<evidence type="ECO:0000256" key="4">
    <source>
        <dbReference type="ARBA" id="ARBA00023002"/>
    </source>
</evidence>
<accession>A0ABR6B8D6</accession>
<proteinExistence type="predicted"/>
<evidence type="ECO:0000259" key="5">
    <source>
        <dbReference type="Pfam" id="PF00174"/>
    </source>
</evidence>
<reference evidence="7 8" key="1">
    <citation type="submission" date="2020-08" db="EMBL/GenBank/DDBJ databases">
        <title>Genomic Encyclopedia of Archaeal and Bacterial Type Strains, Phase II (KMG-II): from individual species to whole genera.</title>
        <authorList>
            <person name="Goeker M."/>
        </authorList>
    </citation>
    <scope>NUCLEOTIDE SEQUENCE [LARGE SCALE GENOMIC DNA]</scope>
    <source>
        <strain evidence="7 8">DSM 43850</strain>
    </source>
</reference>
<dbReference type="InterPro" id="IPR005066">
    <property type="entry name" value="MoCF_OxRdtse_dimer"/>
</dbReference>
<gene>
    <name evidence="7" type="ORF">BC739_000328</name>
</gene>
<dbReference type="Gene3D" id="2.60.40.650">
    <property type="match status" value="1"/>
</dbReference>
<dbReference type="PANTHER" id="PTHR19372:SF7">
    <property type="entry name" value="SULFITE OXIDASE, MITOCHONDRIAL"/>
    <property type="match status" value="1"/>
</dbReference>
<name>A0ABR6B8D6_9PSEU</name>
<evidence type="ECO:0000313" key="8">
    <source>
        <dbReference type="Proteomes" id="UP000517916"/>
    </source>
</evidence>
<feature type="domain" description="Oxidoreductase molybdopterin-binding" evidence="5">
    <location>
        <begin position="44"/>
        <end position="218"/>
    </location>
</feature>
<keyword evidence="8" id="KW-1185">Reference proteome</keyword>
<dbReference type="PANTHER" id="PTHR19372">
    <property type="entry name" value="SULFITE REDUCTASE"/>
    <property type="match status" value="1"/>
</dbReference>
<dbReference type="InterPro" id="IPR036374">
    <property type="entry name" value="OxRdtase_Mopterin-bd_sf"/>
</dbReference>
<dbReference type="RefSeq" id="WP_318295820.1">
    <property type="nucleotide sequence ID" value="NZ_BAAABQ010000046.1"/>
</dbReference>
<evidence type="ECO:0000256" key="1">
    <source>
        <dbReference type="ARBA" id="ARBA00001924"/>
    </source>
</evidence>
<organism evidence="7 8">
    <name type="scientific">Kutzneria viridogrisea</name>
    <dbReference type="NCBI Taxonomy" id="47990"/>
    <lineage>
        <taxon>Bacteria</taxon>
        <taxon>Bacillati</taxon>
        <taxon>Actinomycetota</taxon>
        <taxon>Actinomycetes</taxon>
        <taxon>Pseudonocardiales</taxon>
        <taxon>Pseudonocardiaceae</taxon>
        <taxon>Kutzneria</taxon>
    </lineage>
</organism>
<evidence type="ECO:0000256" key="2">
    <source>
        <dbReference type="ARBA" id="ARBA00022505"/>
    </source>
</evidence>
<dbReference type="InterPro" id="IPR014756">
    <property type="entry name" value="Ig_E-set"/>
</dbReference>
<dbReference type="EMBL" id="JACJID010000001">
    <property type="protein sequence ID" value="MBA8923131.1"/>
    <property type="molecule type" value="Genomic_DNA"/>
</dbReference>
<dbReference type="PRINTS" id="PR00407">
    <property type="entry name" value="EUMOPTERIN"/>
</dbReference>
<feature type="domain" description="Moybdenum cofactor oxidoreductase dimerisation" evidence="6">
    <location>
        <begin position="234"/>
        <end position="344"/>
    </location>
</feature>
<keyword evidence="4 7" id="KW-0560">Oxidoreductase</keyword>
<dbReference type="CDD" id="cd02110">
    <property type="entry name" value="SO_family_Moco_dimer"/>
    <property type="match status" value="1"/>
</dbReference>